<dbReference type="RefSeq" id="WP_214184967.1">
    <property type="nucleotide sequence ID" value="NZ_BSDS01000001.1"/>
</dbReference>
<protein>
    <recommendedName>
        <fullName evidence="4">Prepilin-type N-terminal cleavage/methylation domain-containing protein</fullName>
    </recommendedName>
</protein>
<gene>
    <name evidence="2" type="ORF">GHYDROH2_22710</name>
</gene>
<dbReference type="Pfam" id="PF07963">
    <property type="entry name" value="N_methyl"/>
    <property type="match status" value="1"/>
</dbReference>
<feature type="transmembrane region" description="Helical" evidence="1">
    <location>
        <begin position="27"/>
        <end position="47"/>
    </location>
</feature>
<dbReference type="EMBL" id="BSDS01000001">
    <property type="protein sequence ID" value="GLI38770.1"/>
    <property type="molecule type" value="Genomic_DNA"/>
</dbReference>
<dbReference type="NCBIfam" id="TIGR02532">
    <property type="entry name" value="IV_pilin_GFxxxE"/>
    <property type="match status" value="1"/>
</dbReference>
<comment type="caution">
    <text evidence="2">The sequence shown here is derived from an EMBL/GenBank/DDBJ whole genome shotgun (WGS) entry which is preliminary data.</text>
</comment>
<keyword evidence="1" id="KW-0472">Membrane</keyword>
<keyword evidence="3" id="KW-1185">Reference proteome</keyword>
<evidence type="ECO:0000313" key="3">
    <source>
        <dbReference type="Proteomes" id="UP001144352"/>
    </source>
</evidence>
<accession>A0A9W6G1L5</accession>
<evidence type="ECO:0000256" key="1">
    <source>
        <dbReference type="SAM" id="Phobius"/>
    </source>
</evidence>
<evidence type="ECO:0000313" key="2">
    <source>
        <dbReference type="EMBL" id="GLI38770.1"/>
    </source>
</evidence>
<dbReference type="AlphaFoldDB" id="A0A9W6G1L5"/>
<proteinExistence type="predicted"/>
<keyword evidence="1" id="KW-1133">Transmembrane helix</keyword>
<dbReference type="InterPro" id="IPR012902">
    <property type="entry name" value="N_methyl_site"/>
</dbReference>
<keyword evidence="1" id="KW-0812">Transmembrane</keyword>
<reference evidence="2" key="1">
    <citation type="submission" date="2022-12" db="EMBL/GenBank/DDBJ databases">
        <title>Reference genome sequencing for broad-spectrum identification of bacterial and archaeal isolates by mass spectrometry.</title>
        <authorList>
            <person name="Sekiguchi Y."/>
            <person name="Tourlousse D.M."/>
        </authorList>
    </citation>
    <scope>NUCLEOTIDE SEQUENCE</scope>
    <source>
        <strain evidence="2">H2</strain>
    </source>
</reference>
<sequence>MSFFLFEDRRTESRGIPLLENQKGFTLVELLVAILLMTVGIFAVIAMQTTSMQANSIAMRLSVATSLAQEALEDILSLPPDDVTLNSAGTFRNSVTRLPYPLHKSTIEGGGTYTATYTTKVGPDGVVPQGITKVIVEVVEVARSGRSVAVTGFKRTN</sequence>
<organism evidence="2 3">
    <name type="scientific">Geobacter hydrogenophilus</name>
    <dbReference type="NCBI Taxonomy" id="40983"/>
    <lineage>
        <taxon>Bacteria</taxon>
        <taxon>Pseudomonadati</taxon>
        <taxon>Thermodesulfobacteriota</taxon>
        <taxon>Desulfuromonadia</taxon>
        <taxon>Geobacterales</taxon>
        <taxon>Geobacteraceae</taxon>
        <taxon>Geobacter</taxon>
    </lineage>
</organism>
<evidence type="ECO:0008006" key="4">
    <source>
        <dbReference type="Google" id="ProtNLM"/>
    </source>
</evidence>
<dbReference type="PROSITE" id="PS00409">
    <property type="entry name" value="PROKAR_NTER_METHYL"/>
    <property type="match status" value="1"/>
</dbReference>
<name>A0A9W6G1L5_9BACT</name>
<dbReference type="Proteomes" id="UP001144352">
    <property type="component" value="Unassembled WGS sequence"/>
</dbReference>